<sequence>MLELGAGVEEEGERLGWRCLELGAAGCLKLKPACWWWRERREEEENEWMFWVVSSGVCWPEKGGVMDEFVHLFGGHLAVAFCLKKKKMNGGFGLPEIGRNPEVKLALVAWENVCRPKKQGGSNIKGCKLWNIEPAGKLVWWLMERKDSLWVRWVHGMYMNNETNL</sequence>
<proteinExistence type="predicted"/>
<comment type="caution">
    <text evidence="1">The sequence shown here is derived from an EMBL/GenBank/DDBJ whole genome shotgun (WGS) entry which is preliminary data.</text>
</comment>
<dbReference type="EMBL" id="JACXVP010000011">
    <property type="protein sequence ID" value="KAG5577729.1"/>
    <property type="molecule type" value="Genomic_DNA"/>
</dbReference>
<reference evidence="1 2" key="1">
    <citation type="submission" date="2020-09" db="EMBL/GenBank/DDBJ databases">
        <title>De no assembly of potato wild relative species, Solanum commersonii.</title>
        <authorList>
            <person name="Cho K."/>
        </authorList>
    </citation>
    <scope>NUCLEOTIDE SEQUENCE [LARGE SCALE GENOMIC DNA]</scope>
    <source>
        <strain evidence="1">LZ3.2</strain>
        <tissue evidence="1">Leaf</tissue>
    </source>
</reference>
<organism evidence="1 2">
    <name type="scientific">Solanum commersonii</name>
    <name type="common">Commerson's wild potato</name>
    <name type="synonym">Commerson's nightshade</name>
    <dbReference type="NCBI Taxonomy" id="4109"/>
    <lineage>
        <taxon>Eukaryota</taxon>
        <taxon>Viridiplantae</taxon>
        <taxon>Streptophyta</taxon>
        <taxon>Embryophyta</taxon>
        <taxon>Tracheophyta</taxon>
        <taxon>Spermatophyta</taxon>
        <taxon>Magnoliopsida</taxon>
        <taxon>eudicotyledons</taxon>
        <taxon>Gunneridae</taxon>
        <taxon>Pentapetalae</taxon>
        <taxon>asterids</taxon>
        <taxon>lamiids</taxon>
        <taxon>Solanales</taxon>
        <taxon>Solanaceae</taxon>
        <taxon>Solanoideae</taxon>
        <taxon>Solaneae</taxon>
        <taxon>Solanum</taxon>
    </lineage>
</organism>
<gene>
    <name evidence="1" type="ORF">H5410_057863</name>
</gene>
<accession>A0A9J5WPD2</accession>
<evidence type="ECO:0000313" key="1">
    <source>
        <dbReference type="EMBL" id="KAG5577729.1"/>
    </source>
</evidence>
<dbReference type="AlphaFoldDB" id="A0A9J5WPD2"/>
<keyword evidence="2" id="KW-1185">Reference proteome</keyword>
<dbReference type="OrthoDB" id="1742963at2759"/>
<dbReference type="Proteomes" id="UP000824120">
    <property type="component" value="Chromosome 11"/>
</dbReference>
<name>A0A9J5WPD2_SOLCO</name>
<evidence type="ECO:0000313" key="2">
    <source>
        <dbReference type="Proteomes" id="UP000824120"/>
    </source>
</evidence>
<protein>
    <submittedName>
        <fullName evidence="1">Uncharacterized protein</fullName>
    </submittedName>
</protein>